<protein>
    <submittedName>
        <fullName evidence="2">Uncharacterized protein</fullName>
    </submittedName>
</protein>
<evidence type="ECO:0000256" key="1">
    <source>
        <dbReference type="SAM" id="MobiDB-lite"/>
    </source>
</evidence>
<evidence type="ECO:0000313" key="3">
    <source>
        <dbReference type="Proteomes" id="UP001305779"/>
    </source>
</evidence>
<gene>
    <name evidence="2" type="ORF">PRZ48_011614</name>
</gene>
<organism evidence="2 3">
    <name type="scientific">Zasmidium cellare</name>
    <name type="common">Wine cellar mold</name>
    <name type="synonym">Racodium cellare</name>
    <dbReference type="NCBI Taxonomy" id="395010"/>
    <lineage>
        <taxon>Eukaryota</taxon>
        <taxon>Fungi</taxon>
        <taxon>Dikarya</taxon>
        <taxon>Ascomycota</taxon>
        <taxon>Pezizomycotina</taxon>
        <taxon>Dothideomycetes</taxon>
        <taxon>Dothideomycetidae</taxon>
        <taxon>Mycosphaerellales</taxon>
        <taxon>Mycosphaerellaceae</taxon>
        <taxon>Zasmidium</taxon>
    </lineage>
</organism>
<sequence>MAGVMAANTGLDTASSAPVNTATTTTPSDGAVGQNSTAASDVEMENQQACFTGLPPELRLRIYEYLFSGSRLEQEEAPESQESTAPTKKTRFTWDDVANSAAQRQEKGRRRTPNAPHSCCMPLFEADRDEMQATPLPLICTCWGRTFPAILRVNKLIHVEAMPVFYGNVEVRARLPNVMQSEHASAVFDELLTALPNSSLKYVSTILLCQTAAKIGFIIHVDDDPMEADFGPMWEKLCSDMPNVKHVRVRFEMNWDIYMNCFEFDQFSGLARLPNVRSVQVQLSDPDYDAIREKMIHGGSLADFMRKMSSTIENEAEKLGKQLKVSVTEVVSPQATASQDAEGNME</sequence>
<accession>A0ABR0E6V3</accession>
<name>A0ABR0E6V3_ZASCE</name>
<proteinExistence type="predicted"/>
<keyword evidence="3" id="KW-1185">Reference proteome</keyword>
<feature type="region of interest" description="Disordered" evidence="1">
    <location>
        <begin position="1"/>
        <end position="35"/>
    </location>
</feature>
<dbReference type="EMBL" id="JAXOVC010000009">
    <property type="protein sequence ID" value="KAK4497164.1"/>
    <property type="molecule type" value="Genomic_DNA"/>
</dbReference>
<evidence type="ECO:0000313" key="2">
    <source>
        <dbReference type="EMBL" id="KAK4497164.1"/>
    </source>
</evidence>
<feature type="compositionally biased region" description="Polar residues" evidence="1">
    <location>
        <begin position="10"/>
        <end position="35"/>
    </location>
</feature>
<dbReference type="Proteomes" id="UP001305779">
    <property type="component" value="Unassembled WGS sequence"/>
</dbReference>
<dbReference type="PANTHER" id="PTHR42085:SF1">
    <property type="entry name" value="F-BOX DOMAIN-CONTAINING PROTEIN"/>
    <property type="match status" value="1"/>
</dbReference>
<dbReference type="InterPro" id="IPR038883">
    <property type="entry name" value="AN11006-like"/>
</dbReference>
<dbReference type="PANTHER" id="PTHR42085">
    <property type="entry name" value="F-BOX DOMAIN-CONTAINING PROTEIN"/>
    <property type="match status" value="1"/>
</dbReference>
<comment type="caution">
    <text evidence="2">The sequence shown here is derived from an EMBL/GenBank/DDBJ whole genome shotgun (WGS) entry which is preliminary data.</text>
</comment>
<feature type="region of interest" description="Disordered" evidence="1">
    <location>
        <begin position="73"/>
        <end position="115"/>
    </location>
</feature>
<reference evidence="2 3" key="1">
    <citation type="journal article" date="2023" name="G3 (Bethesda)">
        <title>A chromosome-level genome assembly of Zasmidium syzygii isolated from banana leaves.</title>
        <authorList>
            <person name="van Westerhoven A.C."/>
            <person name="Mehrabi R."/>
            <person name="Talebi R."/>
            <person name="Steentjes M.B.F."/>
            <person name="Corcolon B."/>
            <person name="Chong P.A."/>
            <person name="Kema G.H.J."/>
            <person name="Seidl M.F."/>
        </authorList>
    </citation>
    <scope>NUCLEOTIDE SEQUENCE [LARGE SCALE GENOMIC DNA]</scope>
    <source>
        <strain evidence="2 3">P124</strain>
    </source>
</reference>